<feature type="compositionally biased region" description="Low complexity" evidence="1">
    <location>
        <begin position="53"/>
        <end position="67"/>
    </location>
</feature>
<accession>A0A1G8GUR8</accession>
<evidence type="ECO:0000256" key="1">
    <source>
        <dbReference type="SAM" id="MobiDB-lite"/>
    </source>
</evidence>
<name>A0A1G8GUR8_9MICO</name>
<organism evidence="3 4">
    <name type="scientific">Agrococcus jejuensis</name>
    <dbReference type="NCBI Taxonomy" id="399736"/>
    <lineage>
        <taxon>Bacteria</taxon>
        <taxon>Bacillati</taxon>
        <taxon>Actinomycetota</taxon>
        <taxon>Actinomycetes</taxon>
        <taxon>Micrococcales</taxon>
        <taxon>Microbacteriaceae</taxon>
        <taxon>Agrococcus</taxon>
    </lineage>
</organism>
<keyword evidence="4" id="KW-1185">Reference proteome</keyword>
<dbReference type="RefSeq" id="WP_092506451.1">
    <property type="nucleotide sequence ID" value="NZ_LT629695.1"/>
</dbReference>
<sequence length="185" mass="18689">MRTTRARAMRSTLLTVLATAVLAGCVVLPPAMPAATTPAEPLPSATPTPSAAPTPSATPTTTPSATPEVQPEPDAAQCQASDAAMARIIETTGALDAAVPGDDVNDWATADVVIADIRAQYDAWLAATTDPVLLSAAPALDTAITDAAGVVARRDDDEVSLLGTIPYSLDILYAAAGVVLPCDLG</sequence>
<gene>
    <name evidence="3" type="ORF">SAMN04489720_3080</name>
</gene>
<dbReference type="EMBL" id="LT629695">
    <property type="protein sequence ID" value="SDH98146.1"/>
    <property type="molecule type" value="Genomic_DNA"/>
</dbReference>
<feature type="signal peptide" evidence="2">
    <location>
        <begin position="1"/>
        <end position="23"/>
    </location>
</feature>
<evidence type="ECO:0000256" key="2">
    <source>
        <dbReference type="SAM" id="SignalP"/>
    </source>
</evidence>
<dbReference type="STRING" id="399736.SAMN04489720_3080"/>
<keyword evidence="2" id="KW-0732">Signal</keyword>
<evidence type="ECO:0000313" key="3">
    <source>
        <dbReference type="EMBL" id="SDH98146.1"/>
    </source>
</evidence>
<protein>
    <submittedName>
        <fullName evidence="3">Uncharacterized protein</fullName>
    </submittedName>
</protein>
<dbReference type="Proteomes" id="UP000198822">
    <property type="component" value="Chromosome I"/>
</dbReference>
<proteinExistence type="predicted"/>
<feature type="region of interest" description="Disordered" evidence="1">
    <location>
        <begin position="36"/>
        <end position="75"/>
    </location>
</feature>
<feature type="compositionally biased region" description="Pro residues" evidence="1">
    <location>
        <begin position="40"/>
        <end position="52"/>
    </location>
</feature>
<reference evidence="4" key="1">
    <citation type="submission" date="2016-10" db="EMBL/GenBank/DDBJ databases">
        <authorList>
            <person name="Varghese N."/>
            <person name="Submissions S."/>
        </authorList>
    </citation>
    <scope>NUCLEOTIDE SEQUENCE [LARGE SCALE GENOMIC DNA]</scope>
    <source>
        <strain evidence="4">DSM 22002</strain>
    </source>
</reference>
<dbReference type="AlphaFoldDB" id="A0A1G8GUR8"/>
<evidence type="ECO:0000313" key="4">
    <source>
        <dbReference type="Proteomes" id="UP000198822"/>
    </source>
</evidence>
<feature type="chain" id="PRO_5038376272" evidence="2">
    <location>
        <begin position="24"/>
        <end position="185"/>
    </location>
</feature>
<dbReference type="PROSITE" id="PS51257">
    <property type="entry name" value="PROKAR_LIPOPROTEIN"/>
    <property type="match status" value="1"/>
</dbReference>